<dbReference type="Gene3D" id="1.10.3730.20">
    <property type="match status" value="1"/>
</dbReference>
<feature type="transmembrane region" description="Helical" evidence="1">
    <location>
        <begin position="173"/>
        <end position="193"/>
    </location>
</feature>
<keyword evidence="1" id="KW-0812">Transmembrane</keyword>
<dbReference type="AlphaFoldDB" id="A0A6J6LZK0"/>
<evidence type="ECO:0000313" key="3">
    <source>
        <dbReference type="EMBL" id="CAB4667052.1"/>
    </source>
</evidence>
<feature type="transmembrane region" description="Helical" evidence="1">
    <location>
        <begin position="27"/>
        <end position="49"/>
    </location>
</feature>
<feature type="transmembrane region" description="Helical" evidence="1">
    <location>
        <begin position="61"/>
        <end position="79"/>
    </location>
</feature>
<accession>A0A6J6LZK0</accession>
<organism evidence="3">
    <name type="scientific">freshwater metagenome</name>
    <dbReference type="NCBI Taxonomy" id="449393"/>
    <lineage>
        <taxon>unclassified sequences</taxon>
        <taxon>metagenomes</taxon>
        <taxon>ecological metagenomes</taxon>
    </lineage>
</organism>
<feature type="transmembrane region" description="Helical" evidence="1">
    <location>
        <begin position="232"/>
        <end position="254"/>
    </location>
</feature>
<dbReference type="PANTHER" id="PTHR22911:SF79">
    <property type="entry name" value="MOBA-LIKE NTP TRANSFERASE DOMAIN-CONTAINING PROTEIN"/>
    <property type="match status" value="1"/>
</dbReference>
<feature type="domain" description="EamA" evidence="2">
    <location>
        <begin position="144"/>
        <end position="275"/>
    </location>
</feature>
<feature type="domain" description="EamA" evidence="2">
    <location>
        <begin position="4"/>
        <end position="129"/>
    </location>
</feature>
<dbReference type="InterPro" id="IPR000620">
    <property type="entry name" value="EamA_dom"/>
</dbReference>
<feature type="transmembrane region" description="Helical" evidence="1">
    <location>
        <begin position="260"/>
        <end position="278"/>
    </location>
</feature>
<feature type="transmembrane region" description="Helical" evidence="1">
    <location>
        <begin position="85"/>
        <end position="105"/>
    </location>
</feature>
<name>A0A6J6LZK0_9ZZZZ</name>
<dbReference type="GO" id="GO:0016020">
    <property type="term" value="C:membrane"/>
    <property type="evidence" value="ECO:0007669"/>
    <property type="project" value="InterPro"/>
</dbReference>
<feature type="transmembrane region" description="Helical" evidence="1">
    <location>
        <begin position="205"/>
        <end position="225"/>
    </location>
</feature>
<dbReference type="Pfam" id="PF00892">
    <property type="entry name" value="EamA"/>
    <property type="match status" value="2"/>
</dbReference>
<dbReference type="SUPFAM" id="SSF103481">
    <property type="entry name" value="Multidrug resistance efflux transporter EmrE"/>
    <property type="match status" value="2"/>
</dbReference>
<keyword evidence="1" id="KW-0472">Membrane</keyword>
<dbReference type="PANTHER" id="PTHR22911">
    <property type="entry name" value="ACYL-MALONYL CONDENSING ENZYME-RELATED"/>
    <property type="match status" value="1"/>
</dbReference>
<evidence type="ECO:0000256" key="1">
    <source>
        <dbReference type="SAM" id="Phobius"/>
    </source>
</evidence>
<proteinExistence type="predicted"/>
<reference evidence="3" key="1">
    <citation type="submission" date="2020-05" db="EMBL/GenBank/DDBJ databases">
        <authorList>
            <person name="Chiriac C."/>
            <person name="Salcher M."/>
            <person name="Ghai R."/>
            <person name="Kavagutti S V."/>
        </authorList>
    </citation>
    <scope>NUCLEOTIDE SEQUENCE</scope>
</reference>
<feature type="transmembrane region" description="Helical" evidence="1">
    <location>
        <begin position="112"/>
        <end position="130"/>
    </location>
</feature>
<keyword evidence="1" id="KW-1133">Transmembrane helix</keyword>
<evidence type="ECO:0000259" key="2">
    <source>
        <dbReference type="Pfam" id="PF00892"/>
    </source>
</evidence>
<feature type="transmembrane region" description="Helical" evidence="1">
    <location>
        <begin position="142"/>
        <end position="161"/>
    </location>
</feature>
<dbReference type="EMBL" id="CAEZWE010000115">
    <property type="protein sequence ID" value="CAB4667052.1"/>
    <property type="molecule type" value="Genomic_DNA"/>
</dbReference>
<gene>
    <name evidence="3" type="ORF">UFOPK2169_01760</name>
</gene>
<sequence length="288" mass="29944">MVGVVGASVLFGTSGTARSFLPDDAPSLGIAAMRLLIGAVPLLAFAFLTHRASFRRPTWEIFVAGCAMGLFQVLFFQSISLTGVAVGTMVTIGSGPIIATTVEFVVTRKISWSMASGVAVALVGLSILVFGSTPADGGQLSVQGIASGVGAGACYAAYTHLSKGLLTRGWSGSWVMAQSFVVSAVLCSAFLFMVPMQWLAQSQSVVTVLYLGIATIAIPYLLYALSLARLSSALVVTLTLIEPVTATALGAFFLDEEITMVSWLGAAIVLAGLVYTGMTSRISHDKTQ</sequence>
<protein>
    <submittedName>
        <fullName evidence="3">Unannotated protein</fullName>
    </submittedName>
</protein>
<dbReference type="InterPro" id="IPR037185">
    <property type="entry name" value="EmrE-like"/>
</dbReference>